<reference evidence="2" key="1">
    <citation type="submission" date="2019-04" db="EMBL/GenBank/DDBJ databases">
        <title>Friends and foes A comparative genomics studyof 23 Aspergillus species from section Flavi.</title>
        <authorList>
            <consortium name="DOE Joint Genome Institute"/>
            <person name="Kjaerbolling I."/>
            <person name="Vesth T."/>
            <person name="Frisvad J.C."/>
            <person name="Nybo J.L."/>
            <person name="Theobald S."/>
            <person name="Kildgaard S."/>
            <person name="Isbrandt T."/>
            <person name="Kuo A."/>
            <person name="Sato A."/>
            <person name="Lyhne E.K."/>
            <person name="Kogle M.E."/>
            <person name="Wiebenga A."/>
            <person name="Kun R.S."/>
            <person name="Lubbers R.J."/>
            <person name="Makela M.R."/>
            <person name="Barry K."/>
            <person name="Chovatia M."/>
            <person name="Clum A."/>
            <person name="Daum C."/>
            <person name="Haridas S."/>
            <person name="He G."/>
            <person name="LaButti K."/>
            <person name="Lipzen A."/>
            <person name="Mondo S."/>
            <person name="Riley R."/>
            <person name="Salamov A."/>
            <person name="Simmons B.A."/>
            <person name="Magnuson J.K."/>
            <person name="Henrissat B."/>
            <person name="Mortensen U.H."/>
            <person name="Larsen T.O."/>
            <person name="Devries R.P."/>
            <person name="Grigoriev I.V."/>
            <person name="Machida M."/>
            <person name="Baker S.E."/>
            <person name="Andersen M.R."/>
        </authorList>
    </citation>
    <scope>NUCLEOTIDE SEQUENCE [LARGE SCALE GENOMIC DNA]</scope>
    <source>
        <strain evidence="2">CBS 130017</strain>
    </source>
</reference>
<dbReference type="Proteomes" id="UP000325945">
    <property type="component" value="Unassembled WGS sequence"/>
</dbReference>
<sequence length="114" mass="12918">MLAFDPRSRITAELALDHPYLQTWHDRSNEPDSPTAFDFRFDTVGDVSEMRDIIYDEVVQFRDVARSWRAETAVPDPLQLEISSYGHPDGPSRRFGVLSPAGNGCEVSFQLMIS</sequence>
<accession>A0A5N6WJL6</accession>
<dbReference type="EMBL" id="ML741899">
    <property type="protein sequence ID" value="KAE8320758.1"/>
    <property type="molecule type" value="Genomic_DNA"/>
</dbReference>
<evidence type="ECO:0000313" key="1">
    <source>
        <dbReference type="EMBL" id="KAE8320758.1"/>
    </source>
</evidence>
<organism evidence="1 2">
    <name type="scientific">Aspergillus sergii</name>
    <dbReference type="NCBI Taxonomy" id="1034303"/>
    <lineage>
        <taxon>Eukaryota</taxon>
        <taxon>Fungi</taxon>
        <taxon>Dikarya</taxon>
        <taxon>Ascomycota</taxon>
        <taxon>Pezizomycotina</taxon>
        <taxon>Eurotiomycetes</taxon>
        <taxon>Eurotiomycetidae</taxon>
        <taxon>Eurotiales</taxon>
        <taxon>Aspergillaceae</taxon>
        <taxon>Aspergillus</taxon>
        <taxon>Aspergillus subgen. Circumdati</taxon>
    </lineage>
</organism>
<evidence type="ECO:0000313" key="2">
    <source>
        <dbReference type="Proteomes" id="UP000325945"/>
    </source>
</evidence>
<keyword evidence="2" id="KW-1185">Reference proteome</keyword>
<name>A0A5N6WJL6_9EURO</name>
<protein>
    <recommendedName>
        <fullName evidence="3">Protein kinase domain-containing protein</fullName>
    </recommendedName>
</protein>
<proteinExistence type="predicted"/>
<dbReference type="Gene3D" id="3.30.200.20">
    <property type="entry name" value="Phosphorylase Kinase, domain 1"/>
    <property type="match status" value="1"/>
</dbReference>
<evidence type="ECO:0008006" key="3">
    <source>
        <dbReference type="Google" id="ProtNLM"/>
    </source>
</evidence>
<dbReference type="AlphaFoldDB" id="A0A5N6WJL6"/>
<gene>
    <name evidence="1" type="ORF">BDV39DRAFT_211375</name>
</gene>
<dbReference type="Gene3D" id="1.10.510.10">
    <property type="entry name" value="Transferase(Phosphotransferase) domain 1"/>
    <property type="match status" value="1"/>
</dbReference>